<accession>A0A8K0NSS8</accession>
<evidence type="ECO:0000313" key="13">
    <source>
        <dbReference type="Proteomes" id="UP000812966"/>
    </source>
</evidence>
<dbReference type="InterPro" id="IPR005304">
    <property type="entry name" value="Rbsml_bgen_MeTrfase_EMG1/NEP1"/>
</dbReference>
<evidence type="ECO:0000256" key="6">
    <source>
        <dbReference type="ARBA" id="ARBA00022679"/>
    </source>
</evidence>
<feature type="region of interest" description="Disordered" evidence="11">
    <location>
        <begin position="1"/>
        <end position="23"/>
    </location>
</feature>
<evidence type="ECO:0000256" key="8">
    <source>
        <dbReference type="ARBA" id="ARBA00022730"/>
    </source>
</evidence>
<evidence type="ECO:0000256" key="5">
    <source>
        <dbReference type="ARBA" id="ARBA00022603"/>
    </source>
</evidence>
<evidence type="ECO:0000256" key="3">
    <source>
        <dbReference type="ARBA" id="ARBA00022517"/>
    </source>
</evidence>
<keyword evidence="6" id="KW-0808">Transferase</keyword>
<dbReference type="InterPro" id="IPR029028">
    <property type="entry name" value="Alpha/beta_knot_MTases"/>
</dbReference>
<dbReference type="AlphaFoldDB" id="A0A8K0NSS8"/>
<organism evidence="12 13">
    <name type="scientific">Filobasidium floriforme</name>
    <dbReference type="NCBI Taxonomy" id="5210"/>
    <lineage>
        <taxon>Eukaryota</taxon>
        <taxon>Fungi</taxon>
        <taxon>Dikarya</taxon>
        <taxon>Basidiomycota</taxon>
        <taxon>Agaricomycotina</taxon>
        <taxon>Tremellomycetes</taxon>
        <taxon>Filobasidiales</taxon>
        <taxon>Filobasidiaceae</taxon>
        <taxon>Filobasidium</taxon>
    </lineage>
</organism>
<dbReference type="Pfam" id="PF03587">
    <property type="entry name" value="EMG1"/>
    <property type="match status" value="1"/>
</dbReference>
<evidence type="ECO:0000256" key="9">
    <source>
        <dbReference type="ARBA" id="ARBA00022884"/>
    </source>
</evidence>
<dbReference type="Proteomes" id="UP000812966">
    <property type="component" value="Unassembled WGS sequence"/>
</dbReference>
<reference evidence="12" key="1">
    <citation type="submission" date="2020-04" db="EMBL/GenBank/DDBJ databases">
        <title>Analysis of mating type loci in Filobasidium floriforme.</title>
        <authorList>
            <person name="Nowrousian M."/>
        </authorList>
    </citation>
    <scope>NUCLEOTIDE SEQUENCE</scope>
    <source>
        <strain evidence="12">CBS 6242</strain>
    </source>
</reference>
<keyword evidence="5" id="KW-0489">Methyltransferase</keyword>
<dbReference type="GO" id="GO:0070475">
    <property type="term" value="P:rRNA base methylation"/>
    <property type="evidence" value="ECO:0007669"/>
    <property type="project" value="InterPro"/>
</dbReference>
<dbReference type="CDD" id="cd18088">
    <property type="entry name" value="Nep1-like"/>
    <property type="match status" value="1"/>
</dbReference>
<keyword evidence="8" id="KW-0699">rRNA-binding</keyword>
<keyword evidence="13" id="KW-1185">Reference proteome</keyword>
<evidence type="ECO:0000256" key="11">
    <source>
        <dbReference type="SAM" id="MobiDB-lite"/>
    </source>
</evidence>
<dbReference type="EMBL" id="JABELV010000074">
    <property type="protein sequence ID" value="KAG7532114.1"/>
    <property type="molecule type" value="Genomic_DNA"/>
</dbReference>
<keyword evidence="7" id="KW-0949">S-adenosyl-L-methionine</keyword>
<dbReference type="PANTHER" id="PTHR12636:SF5">
    <property type="entry name" value="RIBOSOMAL RNA SMALL SUBUNIT METHYLTRANSFERASE NEP1"/>
    <property type="match status" value="1"/>
</dbReference>
<comment type="subcellular location">
    <subcellularLocation>
        <location evidence="1">Nucleus</location>
        <location evidence="1">Nucleolus</location>
    </subcellularLocation>
</comment>
<dbReference type="GO" id="GO:0032040">
    <property type="term" value="C:small-subunit processome"/>
    <property type="evidence" value="ECO:0007669"/>
    <property type="project" value="TreeGrafter"/>
</dbReference>
<keyword evidence="3" id="KW-0690">Ribosome biogenesis</keyword>
<dbReference type="FunFam" id="3.40.1280.10:FF:000003">
    <property type="entry name" value="Ribosomal RNA small subunit methyltransferase"/>
    <property type="match status" value="1"/>
</dbReference>
<keyword evidence="9" id="KW-0694">RNA-binding</keyword>
<evidence type="ECO:0000313" key="12">
    <source>
        <dbReference type="EMBL" id="KAG7532114.1"/>
    </source>
</evidence>
<comment type="similarity">
    <text evidence="2">Belongs to the class IV-like SAM-binding methyltransferase superfamily. RNA methyltransferase NEP1 family.</text>
</comment>
<proteinExistence type="inferred from homology"/>
<comment type="caution">
    <text evidence="12">The sequence shown here is derived from an EMBL/GenBank/DDBJ whole genome shotgun (WGS) entry which is preliminary data.</text>
</comment>
<dbReference type="PANTHER" id="PTHR12636">
    <property type="entry name" value="NEP1/MRA1"/>
    <property type="match status" value="1"/>
</dbReference>
<evidence type="ECO:0000256" key="2">
    <source>
        <dbReference type="ARBA" id="ARBA00008115"/>
    </source>
</evidence>
<keyword evidence="10" id="KW-0539">Nucleus</keyword>
<dbReference type="SUPFAM" id="SSF75217">
    <property type="entry name" value="alpha/beta knot"/>
    <property type="match status" value="1"/>
</dbReference>
<dbReference type="OrthoDB" id="269804at2759"/>
<gene>
    <name evidence="12" type="ORF">FFLO_03856</name>
</gene>
<keyword evidence="4" id="KW-0698">rRNA processing</keyword>
<sequence>MMTGDTRPVKPIPAKPLSMRAGAKTYLPEQAKVPKTKEEKENSRRLIVVLSKACLEVYRSNRPSQSGAQVRDTLLNCDDHQGFLAKEGRDIADARPDITHQCLLTLLDSPLNKAGLLQVYVQTAKGVLIEINPSVRIPRTFKRFSGLMVQLLQLHSIRGNNGPDKLLKCIKGPVTNYLPTKCIKLTLSADAEPVKLSNYVTTLPETHSIAIFIGAMARGEDSFADEVVDQKISISKYSLSASVACGKFCCAIEDLWDIV</sequence>
<protein>
    <submittedName>
        <fullName evidence="12">Uncharacterized protein</fullName>
    </submittedName>
</protein>
<dbReference type="GO" id="GO:0070037">
    <property type="term" value="F:rRNA (pseudouridine) methyltransferase activity"/>
    <property type="evidence" value="ECO:0007669"/>
    <property type="project" value="InterPro"/>
</dbReference>
<evidence type="ECO:0000256" key="7">
    <source>
        <dbReference type="ARBA" id="ARBA00022691"/>
    </source>
</evidence>
<evidence type="ECO:0000256" key="4">
    <source>
        <dbReference type="ARBA" id="ARBA00022552"/>
    </source>
</evidence>
<evidence type="ECO:0000256" key="1">
    <source>
        <dbReference type="ARBA" id="ARBA00004604"/>
    </source>
</evidence>
<evidence type="ECO:0000256" key="10">
    <source>
        <dbReference type="ARBA" id="ARBA00023242"/>
    </source>
</evidence>
<dbReference type="InterPro" id="IPR029026">
    <property type="entry name" value="tRNA_m1G_MTases_N"/>
</dbReference>
<name>A0A8K0NSS8_9TREE</name>
<dbReference type="GO" id="GO:0019843">
    <property type="term" value="F:rRNA binding"/>
    <property type="evidence" value="ECO:0007669"/>
    <property type="project" value="UniProtKB-KW"/>
</dbReference>
<dbReference type="Gene3D" id="3.40.1280.10">
    <property type="match status" value="1"/>
</dbReference>